<dbReference type="InterPro" id="IPR016181">
    <property type="entry name" value="Acyl_CoA_acyltransferase"/>
</dbReference>
<dbReference type="GO" id="GO:0008080">
    <property type="term" value="F:N-acetyltransferase activity"/>
    <property type="evidence" value="ECO:0007669"/>
    <property type="project" value="TreeGrafter"/>
</dbReference>
<dbReference type="PANTHER" id="PTHR10545:SF29">
    <property type="entry name" value="GH14572P-RELATED"/>
    <property type="match status" value="1"/>
</dbReference>
<accession>A0A8H4PJK1</accession>
<reference evidence="5 6" key="1">
    <citation type="submission" date="2020-01" db="EMBL/GenBank/DDBJ databases">
        <title>Identification and distribution of gene clusters putatively required for synthesis of sphingolipid metabolism inhibitors in phylogenetically diverse species of the filamentous fungus Fusarium.</title>
        <authorList>
            <person name="Kim H.-S."/>
            <person name="Busman M."/>
            <person name="Brown D.W."/>
            <person name="Divon H."/>
            <person name="Uhlig S."/>
            <person name="Proctor R.H."/>
        </authorList>
    </citation>
    <scope>NUCLEOTIDE SEQUENCE [LARGE SCALE GENOMIC DNA]</scope>
    <source>
        <strain evidence="5 6">NRRL 20459</strain>
    </source>
</reference>
<organism evidence="5 6">
    <name type="scientific">Fusarium albosuccineum</name>
    <dbReference type="NCBI Taxonomy" id="1237068"/>
    <lineage>
        <taxon>Eukaryota</taxon>
        <taxon>Fungi</taxon>
        <taxon>Dikarya</taxon>
        <taxon>Ascomycota</taxon>
        <taxon>Pezizomycotina</taxon>
        <taxon>Sordariomycetes</taxon>
        <taxon>Hypocreomycetidae</taxon>
        <taxon>Hypocreales</taxon>
        <taxon>Nectriaceae</taxon>
        <taxon>Fusarium</taxon>
        <taxon>Fusarium decemcellulare species complex</taxon>
    </lineage>
</organism>
<dbReference type="CDD" id="cd04301">
    <property type="entry name" value="NAT_SF"/>
    <property type="match status" value="1"/>
</dbReference>
<gene>
    <name evidence="5" type="ORF">FALBO_8017</name>
</gene>
<sequence length="176" mass="19534">MSDSPSIRYARIQDVPLILRFIKEAAEEQAPGATVAATEDRLSKTLHFGLPSADNLVSPTRFAWALLIHAPDGKAAGILIYLYNYSTWTAAPGVCLEELYVVPEYRRHGYARMLVEAMASAARAAGCVKMDWVCLQDNERALGFYRKLGAKSMEDWVVLKVDRDGIERLANGKEIS</sequence>
<keyword evidence="3" id="KW-0012">Acyltransferase</keyword>
<comment type="similarity">
    <text evidence="1">Belongs to the acetyltransferase family.</text>
</comment>
<evidence type="ECO:0000313" key="6">
    <source>
        <dbReference type="Proteomes" id="UP000554235"/>
    </source>
</evidence>
<proteinExistence type="inferred from homology"/>
<feature type="domain" description="N-acetyltransferase" evidence="4">
    <location>
        <begin position="5"/>
        <end position="164"/>
    </location>
</feature>
<keyword evidence="6" id="KW-1185">Reference proteome</keyword>
<dbReference type="Proteomes" id="UP000554235">
    <property type="component" value="Unassembled WGS sequence"/>
</dbReference>
<dbReference type="AlphaFoldDB" id="A0A8H4PJK1"/>
<dbReference type="PROSITE" id="PS51186">
    <property type="entry name" value="GNAT"/>
    <property type="match status" value="1"/>
</dbReference>
<dbReference type="FunFam" id="3.40.630.30:FF:000064">
    <property type="entry name" value="GNAT family acetyltransferase"/>
    <property type="match status" value="1"/>
</dbReference>
<evidence type="ECO:0000256" key="3">
    <source>
        <dbReference type="ARBA" id="ARBA00023315"/>
    </source>
</evidence>
<dbReference type="SUPFAM" id="SSF55729">
    <property type="entry name" value="Acyl-CoA N-acyltransferases (Nat)"/>
    <property type="match status" value="1"/>
</dbReference>
<name>A0A8H4PJK1_9HYPO</name>
<dbReference type="PANTHER" id="PTHR10545">
    <property type="entry name" value="DIAMINE N-ACETYLTRANSFERASE"/>
    <property type="match status" value="1"/>
</dbReference>
<comment type="caution">
    <text evidence="5">The sequence shown here is derived from an EMBL/GenBank/DDBJ whole genome shotgun (WGS) entry which is preliminary data.</text>
</comment>
<evidence type="ECO:0000259" key="4">
    <source>
        <dbReference type="PROSITE" id="PS51186"/>
    </source>
</evidence>
<protein>
    <submittedName>
        <fullName evidence="5">N-acetyltransferase ats1</fullName>
    </submittedName>
</protein>
<dbReference type="Gene3D" id="3.40.630.30">
    <property type="match status" value="1"/>
</dbReference>
<dbReference type="InterPro" id="IPR000182">
    <property type="entry name" value="GNAT_dom"/>
</dbReference>
<evidence type="ECO:0000313" key="5">
    <source>
        <dbReference type="EMBL" id="KAF4465137.1"/>
    </source>
</evidence>
<keyword evidence="2 5" id="KW-0808">Transferase</keyword>
<dbReference type="OrthoDB" id="7305308at2759"/>
<dbReference type="Pfam" id="PF00583">
    <property type="entry name" value="Acetyltransf_1"/>
    <property type="match status" value="1"/>
</dbReference>
<dbReference type="EMBL" id="JAADYS010001084">
    <property type="protein sequence ID" value="KAF4465137.1"/>
    <property type="molecule type" value="Genomic_DNA"/>
</dbReference>
<evidence type="ECO:0000256" key="2">
    <source>
        <dbReference type="ARBA" id="ARBA00022679"/>
    </source>
</evidence>
<evidence type="ECO:0000256" key="1">
    <source>
        <dbReference type="ARBA" id="ARBA00008694"/>
    </source>
</evidence>
<dbReference type="InterPro" id="IPR051016">
    <property type="entry name" value="Diverse_Substrate_AcTransf"/>
</dbReference>